<dbReference type="SUPFAM" id="SSF50447">
    <property type="entry name" value="Translation proteins"/>
    <property type="match status" value="1"/>
</dbReference>
<evidence type="ECO:0000256" key="2">
    <source>
        <dbReference type="ARBA" id="ARBA00022917"/>
    </source>
</evidence>
<evidence type="ECO:0000313" key="7">
    <source>
        <dbReference type="Proteomes" id="UP000662857"/>
    </source>
</evidence>
<name>A0A895YH16_9ACTN</name>
<dbReference type="InterPro" id="IPR041095">
    <property type="entry name" value="EFG_II"/>
</dbReference>
<dbReference type="Gene3D" id="3.40.50.300">
    <property type="entry name" value="P-loop containing nucleotide triphosphate hydrolases"/>
    <property type="match status" value="1"/>
</dbReference>
<dbReference type="SUPFAM" id="SSF52540">
    <property type="entry name" value="P-loop containing nucleoside triphosphate hydrolases"/>
    <property type="match status" value="1"/>
</dbReference>
<dbReference type="GO" id="GO:0006412">
    <property type="term" value="P:translation"/>
    <property type="evidence" value="ECO:0007669"/>
    <property type="project" value="UniProtKB-KW"/>
</dbReference>
<dbReference type="KEGG" id="nhy:JQS43_15120"/>
<evidence type="ECO:0000256" key="1">
    <source>
        <dbReference type="ARBA" id="ARBA00022741"/>
    </source>
</evidence>
<dbReference type="SMART" id="SM00889">
    <property type="entry name" value="EFG_IV"/>
    <property type="match status" value="1"/>
</dbReference>
<reference evidence="6" key="1">
    <citation type="submission" date="2021-02" db="EMBL/GenBank/DDBJ databases">
        <title>Natrosporangium hydrolyticum gen. nov., sp. nov, a haloalkaliphilic actinobacterium from a soda solonchak soil.</title>
        <authorList>
            <person name="Sorokin D.Y."/>
            <person name="Khijniak T.V."/>
            <person name="Zakharycheva A.P."/>
            <person name="Boueva O.V."/>
            <person name="Ariskina E.V."/>
            <person name="Hahnke R.L."/>
            <person name="Bunk B."/>
            <person name="Sproer C."/>
            <person name="Schumann P."/>
            <person name="Evtushenko L.I."/>
            <person name="Kublanov I.V."/>
        </authorList>
    </citation>
    <scope>NUCLEOTIDE SEQUENCE</scope>
    <source>
        <strain evidence="6">DSM 106523</strain>
    </source>
</reference>
<dbReference type="Gene3D" id="2.40.30.10">
    <property type="entry name" value="Translation factors"/>
    <property type="match status" value="1"/>
</dbReference>
<evidence type="ECO:0000256" key="4">
    <source>
        <dbReference type="SAM" id="MobiDB-lite"/>
    </source>
</evidence>
<dbReference type="AlphaFoldDB" id="A0A895YH16"/>
<dbReference type="InterPro" id="IPR009000">
    <property type="entry name" value="Transl_B-barrel_sf"/>
</dbReference>
<proteinExistence type="predicted"/>
<dbReference type="Pfam" id="PF00009">
    <property type="entry name" value="GTP_EFTU"/>
    <property type="match status" value="1"/>
</dbReference>
<evidence type="ECO:0000259" key="5">
    <source>
        <dbReference type="PROSITE" id="PS51722"/>
    </source>
</evidence>
<dbReference type="PROSITE" id="PS51722">
    <property type="entry name" value="G_TR_2"/>
    <property type="match status" value="1"/>
</dbReference>
<dbReference type="Pfam" id="PF00679">
    <property type="entry name" value="EFG_C"/>
    <property type="match status" value="1"/>
</dbReference>
<organism evidence="6 7">
    <name type="scientific">Natronosporangium hydrolyticum</name>
    <dbReference type="NCBI Taxonomy" id="2811111"/>
    <lineage>
        <taxon>Bacteria</taxon>
        <taxon>Bacillati</taxon>
        <taxon>Actinomycetota</taxon>
        <taxon>Actinomycetes</taxon>
        <taxon>Micromonosporales</taxon>
        <taxon>Micromonosporaceae</taxon>
        <taxon>Natronosporangium</taxon>
    </lineage>
</organism>
<dbReference type="SUPFAM" id="SSF54211">
    <property type="entry name" value="Ribosomal protein S5 domain 2-like"/>
    <property type="match status" value="1"/>
</dbReference>
<dbReference type="GO" id="GO:0003924">
    <property type="term" value="F:GTPase activity"/>
    <property type="evidence" value="ECO:0007669"/>
    <property type="project" value="InterPro"/>
</dbReference>
<dbReference type="InterPro" id="IPR020568">
    <property type="entry name" value="Ribosomal_Su5_D2-typ_SF"/>
</dbReference>
<feature type="compositionally biased region" description="Basic and acidic residues" evidence="4">
    <location>
        <begin position="625"/>
        <end position="641"/>
    </location>
</feature>
<dbReference type="Gene3D" id="3.30.230.10">
    <property type="match status" value="1"/>
</dbReference>
<dbReference type="Proteomes" id="UP000662857">
    <property type="component" value="Chromosome"/>
</dbReference>
<dbReference type="PROSITE" id="PS00301">
    <property type="entry name" value="G_TR_1"/>
    <property type="match status" value="1"/>
</dbReference>
<dbReference type="InterPro" id="IPR000640">
    <property type="entry name" value="EFG_V-like"/>
</dbReference>
<dbReference type="PRINTS" id="PR01037">
    <property type="entry name" value="TCRTETOQM"/>
</dbReference>
<dbReference type="PANTHER" id="PTHR43261">
    <property type="entry name" value="TRANSLATION ELONGATION FACTOR G-RELATED"/>
    <property type="match status" value="1"/>
</dbReference>
<dbReference type="SUPFAM" id="SSF54980">
    <property type="entry name" value="EF-G C-terminal domain-like"/>
    <property type="match status" value="2"/>
</dbReference>
<dbReference type="Gene3D" id="3.30.70.870">
    <property type="entry name" value="Elongation Factor G (Translational Gtpase), domain 3"/>
    <property type="match status" value="1"/>
</dbReference>
<protein>
    <submittedName>
        <fullName evidence="6">TetM/TetW/TetO/TetS family tetracycline resistance ribosomal protection protein</fullName>
    </submittedName>
</protein>
<keyword evidence="7" id="KW-1185">Reference proteome</keyword>
<dbReference type="InterPro" id="IPR031157">
    <property type="entry name" value="G_TR_CS"/>
</dbReference>
<feature type="domain" description="Tr-type G" evidence="5">
    <location>
        <begin position="1"/>
        <end position="246"/>
    </location>
</feature>
<evidence type="ECO:0000256" key="3">
    <source>
        <dbReference type="ARBA" id="ARBA00023134"/>
    </source>
</evidence>
<dbReference type="PRINTS" id="PR00315">
    <property type="entry name" value="ELONGATNFCT"/>
</dbReference>
<keyword evidence="1" id="KW-0547">Nucleotide-binding</keyword>
<dbReference type="InterPro" id="IPR035647">
    <property type="entry name" value="EFG_III/V"/>
</dbReference>
<gene>
    <name evidence="6" type="ORF">JQS43_15120</name>
</gene>
<dbReference type="InterPro" id="IPR005225">
    <property type="entry name" value="Small_GTP-bd"/>
</dbReference>
<dbReference type="InterPro" id="IPR000795">
    <property type="entry name" value="T_Tr_GTP-bd_dom"/>
</dbReference>
<dbReference type="InterPro" id="IPR005517">
    <property type="entry name" value="Transl_elong_EFG/EF2_IV"/>
</dbReference>
<dbReference type="InterPro" id="IPR014721">
    <property type="entry name" value="Ribsml_uS5_D2-typ_fold_subgr"/>
</dbReference>
<dbReference type="Pfam" id="PF03764">
    <property type="entry name" value="EFG_IV"/>
    <property type="match status" value="1"/>
</dbReference>
<dbReference type="InterPro" id="IPR027417">
    <property type="entry name" value="P-loop_NTPase"/>
</dbReference>
<feature type="region of interest" description="Disordered" evidence="4">
    <location>
        <begin position="625"/>
        <end position="651"/>
    </location>
</feature>
<keyword evidence="3" id="KW-0342">GTP-binding</keyword>
<sequence length="651" mass="69921">MPLLNLGVVAHVDAGKTSLTERLLFEAGVLDEPGSVDDGTTNTDSMELERRRGITIRAAVTSFAIDGLVVNLVDTPGHPDFIAEVERSLAVLDAAVLVVSSVEGVQPQTVVIWRALRRIGVPTVLFLNKVDRAGADVARTLAQVRARLTPHAVMLAEVADAGRRNARVRQLPLDSDPVIEAVADVDDGVLAAWLAGERVSRRRVRRAIRRGVPRNAATPVLCGSAVTGAGVPELRRALVELLPPAVEQDGPLAGTVFAVDRDEVGRRAWLRLWSGQLRVRDRIPSATARPERVTQLEVSEPGGGVVSPTARAGQIVAVRGTSAQIGHTVGQPPRRRTHRFPPATMQALVEPVDPTQRTALYAGLAELADEDPLVDLRIDQHAGEALISLHGEVQKEVVAALLSERFGIRARFAQTMTACIERVVGAGDGAELIKQDGNPYLAGIGLRIEAAPAEHGVTFSPGIERGRLPVAFITATEEGVRRALRQGPHGWPVTDCTVTMTSSQYWPRQSKPHQKFDKSISSVAADFRNLAPVVVAAALRRAGTRVCHPVNRFELELPRPAHSAVAALLGRLGAPILDAAADGAYLRLVGTLPSARLPRLAAVLPDLTGGEGVLVTRFDHYAPVTDERPPTLRRRGPDPADRQGWFRAVPR</sequence>
<accession>A0A895YH16</accession>
<dbReference type="RefSeq" id="WP_239675045.1">
    <property type="nucleotide sequence ID" value="NZ_CP070499.1"/>
</dbReference>
<evidence type="ECO:0000313" key="6">
    <source>
        <dbReference type="EMBL" id="QSB12988.1"/>
    </source>
</evidence>
<dbReference type="Pfam" id="PF14492">
    <property type="entry name" value="EFG_III"/>
    <property type="match status" value="1"/>
</dbReference>
<dbReference type="EMBL" id="CP070499">
    <property type="protein sequence ID" value="QSB12988.1"/>
    <property type="molecule type" value="Genomic_DNA"/>
</dbReference>
<dbReference type="GO" id="GO:0032790">
    <property type="term" value="P:ribosome disassembly"/>
    <property type="evidence" value="ECO:0007669"/>
    <property type="project" value="TreeGrafter"/>
</dbReference>
<keyword evidence="2" id="KW-0648">Protein biosynthesis</keyword>
<dbReference type="NCBIfam" id="TIGR00231">
    <property type="entry name" value="small_GTP"/>
    <property type="match status" value="1"/>
</dbReference>
<dbReference type="PANTHER" id="PTHR43261:SF1">
    <property type="entry name" value="RIBOSOME-RELEASING FACTOR 2, MITOCHONDRIAL"/>
    <property type="match status" value="1"/>
</dbReference>
<dbReference type="GO" id="GO:0005525">
    <property type="term" value="F:GTP binding"/>
    <property type="evidence" value="ECO:0007669"/>
    <property type="project" value="UniProtKB-KW"/>
</dbReference>